<dbReference type="AlphaFoldDB" id="A0A1J5TB56"/>
<evidence type="ECO:0000313" key="1">
    <source>
        <dbReference type="EMBL" id="OIR09366.1"/>
    </source>
</evidence>
<dbReference type="EMBL" id="MLJW01000027">
    <property type="protein sequence ID" value="OIR09366.1"/>
    <property type="molecule type" value="Genomic_DNA"/>
</dbReference>
<proteinExistence type="predicted"/>
<evidence type="ECO:0008006" key="2">
    <source>
        <dbReference type="Google" id="ProtNLM"/>
    </source>
</evidence>
<reference evidence="1" key="1">
    <citation type="submission" date="2016-10" db="EMBL/GenBank/DDBJ databases">
        <title>Sequence of Gallionella enrichment culture.</title>
        <authorList>
            <person name="Poehlein A."/>
            <person name="Muehling M."/>
            <person name="Daniel R."/>
        </authorList>
    </citation>
    <scope>NUCLEOTIDE SEQUENCE</scope>
</reference>
<accession>A0A1J5TB56</accession>
<organism evidence="1">
    <name type="scientific">mine drainage metagenome</name>
    <dbReference type="NCBI Taxonomy" id="410659"/>
    <lineage>
        <taxon>unclassified sequences</taxon>
        <taxon>metagenomes</taxon>
        <taxon>ecological metagenomes</taxon>
    </lineage>
</organism>
<dbReference type="PROSITE" id="PS51257">
    <property type="entry name" value="PROKAR_LIPOPROTEIN"/>
    <property type="match status" value="1"/>
</dbReference>
<comment type="caution">
    <text evidence="1">The sequence shown here is derived from an EMBL/GenBank/DDBJ whole genome shotgun (WGS) entry which is preliminary data.</text>
</comment>
<gene>
    <name evidence="1" type="ORF">GALL_86000</name>
</gene>
<name>A0A1J5TB56_9ZZZZ</name>
<protein>
    <recommendedName>
        <fullName evidence="2">Lipoprotein</fullName>
    </recommendedName>
</protein>
<sequence>MKLQGAIVLTALVLSGCASAPSTIDAVASQTQPVNDPFQKLTWMVGPYLRYHDHGYSGRMYLAEATNSSGLAEFQLGVENTSDHPETFTGAAAKTGDTLSLQQLSAAYDGEEFSQKVRVTVPKALLQSCTSTGLTVRLYGQQRVLDVTIPGFYIAGFLQRS</sequence>